<evidence type="ECO:0000256" key="1">
    <source>
        <dbReference type="ARBA" id="ARBA00006215"/>
    </source>
</evidence>
<name>A0A8S4BAF7_9TELE</name>
<gene>
    <name evidence="5" type="ORF">MMEN_LOCUS13239</name>
</gene>
<dbReference type="GO" id="GO:0032027">
    <property type="term" value="F:myosin light chain binding"/>
    <property type="evidence" value="ECO:0007669"/>
    <property type="project" value="InterPro"/>
</dbReference>
<evidence type="ECO:0000313" key="5">
    <source>
        <dbReference type="EMBL" id="CAG5929620.1"/>
    </source>
</evidence>
<dbReference type="PANTHER" id="PTHR16435:SF5">
    <property type="entry name" value="SPERMATOGENESIS ASSOCIATED 6-LIKE PROTEIN"/>
    <property type="match status" value="1"/>
</dbReference>
<protein>
    <submittedName>
        <fullName evidence="5">(Atlantic silverside) hypothetical protein</fullName>
    </submittedName>
</protein>
<comment type="caution">
    <text evidence="5">The sequence shown here is derived from an EMBL/GenBank/DDBJ whole genome shotgun (WGS) entry which is preliminary data.</text>
</comment>
<keyword evidence="2" id="KW-0597">Phosphoprotein</keyword>
<reference evidence="5" key="1">
    <citation type="submission" date="2021-05" db="EMBL/GenBank/DDBJ databases">
        <authorList>
            <person name="Tigano A."/>
        </authorList>
    </citation>
    <scope>NUCLEOTIDE SEQUENCE</scope>
</reference>
<dbReference type="GO" id="GO:0120212">
    <property type="term" value="C:sperm head-tail coupling apparatus"/>
    <property type="evidence" value="ECO:0007669"/>
    <property type="project" value="InterPro"/>
</dbReference>
<comment type="similarity">
    <text evidence="1">Belongs to the SPATA6 family.</text>
</comment>
<feature type="compositionally biased region" description="Basic and acidic residues" evidence="3">
    <location>
        <begin position="199"/>
        <end position="211"/>
    </location>
</feature>
<dbReference type="InterPro" id="IPR032732">
    <property type="entry name" value="SPATA6_N"/>
</dbReference>
<dbReference type="AlphaFoldDB" id="A0A8S4BAF7"/>
<feature type="domain" description="Spermatogenesis-associated protein 6 N-terminal" evidence="4">
    <location>
        <begin position="11"/>
        <end position="159"/>
    </location>
</feature>
<accession>A0A8S4BAF7</accession>
<dbReference type="EMBL" id="CAJRST010014446">
    <property type="protein sequence ID" value="CAG5929620.1"/>
    <property type="molecule type" value="Genomic_DNA"/>
</dbReference>
<feature type="region of interest" description="Disordered" evidence="3">
    <location>
        <begin position="169"/>
        <end position="253"/>
    </location>
</feature>
<dbReference type="PANTHER" id="PTHR16435">
    <property type="entry name" value="SPERMATOGENESIS-ASSOCIATED PROTEIN 6 SPATA6"/>
    <property type="match status" value="1"/>
</dbReference>
<proteinExistence type="inferred from homology"/>
<evidence type="ECO:0000256" key="2">
    <source>
        <dbReference type="ARBA" id="ARBA00022553"/>
    </source>
</evidence>
<feature type="compositionally biased region" description="Basic residues" evidence="3">
    <location>
        <begin position="183"/>
        <end position="192"/>
    </location>
</feature>
<dbReference type="Proteomes" id="UP000677803">
    <property type="component" value="Unassembled WGS sequence"/>
</dbReference>
<dbReference type="GO" id="GO:0007283">
    <property type="term" value="P:spermatogenesis"/>
    <property type="evidence" value="ECO:0007669"/>
    <property type="project" value="InterPro"/>
</dbReference>
<evidence type="ECO:0000259" key="4">
    <source>
        <dbReference type="Pfam" id="PF14909"/>
    </source>
</evidence>
<dbReference type="OrthoDB" id="5963614at2759"/>
<dbReference type="InterPro" id="IPR042769">
    <property type="entry name" value="SPATA6_fam"/>
</dbReference>
<feature type="compositionally biased region" description="Polar residues" evidence="3">
    <location>
        <begin position="215"/>
        <end position="226"/>
    </location>
</feature>
<sequence>MSRRALKVMAEVGLRAVSCPGVRLPAKDDLYLSVSFMGQCGQSESLPAVFPLLIHEKMTFEKAHIFRHAVDPRDITLMLAYETVRIELVQMMPPVGDTLACFEEDAQSFLFPEPKLVRPFSGVDREVLMSRAPHFLVGPSHWTHRGIAPRLEFTTKTTITECSPDAEVKVYPNKPMKPFGKQSTRRSSKPRTRCPPLRGGERGDRADRGRESIVWPSSDQPRSLSLSPLRDRNPQHPARLSSDSTTPRPSAGGREVLCEPSCAALMPTVAEFLAWNRTVCMVDQLLFSSDQAFHHRLVKYLKVIPCLWKHRSSLTVIVVLAPQNYSGPIEKGPLTSGWSAVLTERGRRSTIEFGDSSLLLKLCTDFL</sequence>
<dbReference type="Pfam" id="PF14909">
    <property type="entry name" value="SPATA6"/>
    <property type="match status" value="1"/>
</dbReference>
<organism evidence="5 6">
    <name type="scientific">Menidia menidia</name>
    <name type="common">Atlantic silverside</name>
    <dbReference type="NCBI Taxonomy" id="238744"/>
    <lineage>
        <taxon>Eukaryota</taxon>
        <taxon>Metazoa</taxon>
        <taxon>Chordata</taxon>
        <taxon>Craniata</taxon>
        <taxon>Vertebrata</taxon>
        <taxon>Euteleostomi</taxon>
        <taxon>Actinopterygii</taxon>
        <taxon>Neopterygii</taxon>
        <taxon>Teleostei</taxon>
        <taxon>Neoteleostei</taxon>
        <taxon>Acanthomorphata</taxon>
        <taxon>Ovalentaria</taxon>
        <taxon>Atherinomorphae</taxon>
        <taxon>Atheriniformes</taxon>
        <taxon>Atherinopsidae</taxon>
        <taxon>Menidiinae</taxon>
        <taxon>Menidia</taxon>
    </lineage>
</organism>
<evidence type="ECO:0000256" key="3">
    <source>
        <dbReference type="SAM" id="MobiDB-lite"/>
    </source>
</evidence>
<evidence type="ECO:0000313" key="6">
    <source>
        <dbReference type="Proteomes" id="UP000677803"/>
    </source>
</evidence>
<keyword evidence="6" id="KW-1185">Reference proteome</keyword>
<feature type="non-terminal residue" evidence="5">
    <location>
        <position position="367"/>
    </location>
</feature>